<evidence type="ECO:0000313" key="10">
    <source>
        <dbReference type="EMBL" id="NYT35397.1"/>
    </source>
</evidence>
<feature type="transmembrane region" description="Helical" evidence="8">
    <location>
        <begin position="12"/>
        <end position="41"/>
    </location>
</feature>
<dbReference type="Gene3D" id="1.10.3720.10">
    <property type="entry name" value="MetI-like"/>
    <property type="match status" value="1"/>
</dbReference>
<keyword evidence="11" id="KW-1185">Reference proteome</keyword>
<dbReference type="Pfam" id="PF00528">
    <property type="entry name" value="BPD_transp_1"/>
    <property type="match status" value="1"/>
</dbReference>
<dbReference type="InterPro" id="IPR010065">
    <property type="entry name" value="AA_ABC_transptr_permease_3TM"/>
</dbReference>
<evidence type="ECO:0000313" key="11">
    <source>
        <dbReference type="Proteomes" id="UP000580517"/>
    </source>
</evidence>
<gene>
    <name evidence="10" type="ORF">H0A68_00795</name>
</gene>
<evidence type="ECO:0000256" key="7">
    <source>
        <dbReference type="ARBA" id="ARBA00023136"/>
    </source>
</evidence>
<organism evidence="10 11">
    <name type="scientific">Allopusillimonas soli</name>
    <dbReference type="NCBI Taxonomy" id="659016"/>
    <lineage>
        <taxon>Bacteria</taxon>
        <taxon>Pseudomonadati</taxon>
        <taxon>Pseudomonadota</taxon>
        <taxon>Betaproteobacteria</taxon>
        <taxon>Burkholderiales</taxon>
        <taxon>Alcaligenaceae</taxon>
        <taxon>Allopusillimonas</taxon>
    </lineage>
</organism>
<dbReference type="Proteomes" id="UP000580517">
    <property type="component" value="Unassembled WGS sequence"/>
</dbReference>
<keyword evidence="5 8" id="KW-0812">Transmembrane</keyword>
<dbReference type="PANTHER" id="PTHR30614">
    <property type="entry name" value="MEMBRANE COMPONENT OF AMINO ACID ABC TRANSPORTER"/>
    <property type="match status" value="1"/>
</dbReference>
<feature type="transmembrane region" description="Helical" evidence="8">
    <location>
        <begin position="82"/>
        <end position="101"/>
    </location>
</feature>
<dbReference type="GO" id="GO:0022857">
    <property type="term" value="F:transmembrane transporter activity"/>
    <property type="evidence" value="ECO:0007669"/>
    <property type="project" value="InterPro"/>
</dbReference>
<keyword evidence="3 8" id="KW-0813">Transport</keyword>
<protein>
    <submittedName>
        <fullName evidence="10">Amino acid ABC transporter permease</fullName>
    </submittedName>
</protein>
<dbReference type="SUPFAM" id="SSF161098">
    <property type="entry name" value="MetI-like"/>
    <property type="match status" value="1"/>
</dbReference>
<evidence type="ECO:0000256" key="5">
    <source>
        <dbReference type="ARBA" id="ARBA00022692"/>
    </source>
</evidence>
<keyword evidence="4" id="KW-1003">Cell membrane</keyword>
<evidence type="ECO:0000256" key="4">
    <source>
        <dbReference type="ARBA" id="ARBA00022475"/>
    </source>
</evidence>
<feature type="transmembrane region" description="Helical" evidence="8">
    <location>
        <begin position="184"/>
        <end position="204"/>
    </location>
</feature>
<evidence type="ECO:0000259" key="9">
    <source>
        <dbReference type="PROSITE" id="PS50928"/>
    </source>
</evidence>
<dbReference type="InterPro" id="IPR035906">
    <property type="entry name" value="MetI-like_sf"/>
</dbReference>
<dbReference type="OrthoDB" id="7255919at2"/>
<evidence type="ECO:0000256" key="8">
    <source>
        <dbReference type="RuleBase" id="RU363032"/>
    </source>
</evidence>
<dbReference type="PANTHER" id="PTHR30614:SF34">
    <property type="entry name" value="BLR6398 PROTEIN"/>
    <property type="match status" value="1"/>
</dbReference>
<dbReference type="AlphaFoldDB" id="A0A853F608"/>
<sequence>MNASFAMGYLAFLLQGALWTVGLSVIALLWGGASALVVALCRISPLRSLRVATALYIQLVQGTPVLVIIFLIYFGLPSLGWSVSPLLAASLSLSIYVSAYLGESWRASIQSVPRAQWETAECLALSRLQRMSKVILPQAVRIATPPTVGFMVQIIKNTSLASIVGFIELVRAGQIINNTIFQPFLIYLLIAILYFGMCYPLSILSRRLEIRGSDKAYA</sequence>
<evidence type="ECO:0000256" key="3">
    <source>
        <dbReference type="ARBA" id="ARBA00022448"/>
    </source>
</evidence>
<dbReference type="NCBIfam" id="TIGR01726">
    <property type="entry name" value="HEQRo_perm_3TM"/>
    <property type="match status" value="1"/>
</dbReference>
<dbReference type="GO" id="GO:0006865">
    <property type="term" value="P:amino acid transport"/>
    <property type="evidence" value="ECO:0007669"/>
    <property type="project" value="TreeGrafter"/>
</dbReference>
<name>A0A853F608_9BURK</name>
<dbReference type="EMBL" id="JACCEW010000001">
    <property type="protein sequence ID" value="NYT35397.1"/>
    <property type="molecule type" value="Genomic_DNA"/>
</dbReference>
<comment type="similarity">
    <text evidence="2">Belongs to the binding-protein-dependent transport system permease family. HisMQ subfamily.</text>
</comment>
<dbReference type="CDD" id="cd06261">
    <property type="entry name" value="TM_PBP2"/>
    <property type="match status" value="1"/>
</dbReference>
<proteinExistence type="inferred from homology"/>
<reference evidence="10 11" key="1">
    <citation type="submission" date="2020-07" db="EMBL/GenBank/DDBJ databases">
        <title>Taxonomic revisions and descriptions of new bacterial species based on genomic comparisons in the high-G+C-content subgroup of the family Alcaligenaceae.</title>
        <authorList>
            <person name="Szabo A."/>
            <person name="Felfoldi T."/>
        </authorList>
    </citation>
    <scope>NUCLEOTIDE SEQUENCE [LARGE SCALE GENOMIC DNA]</scope>
    <source>
        <strain evidence="10 11">DSM 25264</strain>
    </source>
</reference>
<evidence type="ECO:0000256" key="2">
    <source>
        <dbReference type="ARBA" id="ARBA00010072"/>
    </source>
</evidence>
<keyword evidence="7 8" id="KW-0472">Membrane</keyword>
<feature type="domain" description="ABC transmembrane type-1" evidence="9">
    <location>
        <begin position="13"/>
        <end position="205"/>
    </location>
</feature>
<dbReference type="RefSeq" id="WP_129967276.1">
    <property type="nucleotide sequence ID" value="NZ_JACCEW010000001.1"/>
</dbReference>
<keyword evidence="6 8" id="KW-1133">Transmembrane helix</keyword>
<dbReference type="InterPro" id="IPR000515">
    <property type="entry name" value="MetI-like"/>
</dbReference>
<dbReference type="InterPro" id="IPR043429">
    <property type="entry name" value="ArtM/GltK/GlnP/TcyL/YhdX-like"/>
</dbReference>
<accession>A0A853F608</accession>
<evidence type="ECO:0000256" key="6">
    <source>
        <dbReference type="ARBA" id="ARBA00022989"/>
    </source>
</evidence>
<dbReference type="PROSITE" id="PS50928">
    <property type="entry name" value="ABC_TM1"/>
    <property type="match status" value="1"/>
</dbReference>
<comment type="subcellular location">
    <subcellularLocation>
        <location evidence="1">Cell inner membrane</location>
        <topology evidence="1">Multi-pass membrane protein</topology>
    </subcellularLocation>
    <subcellularLocation>
        <location evidence="8">Cell membrane</location>
        <topology evidence="8">Multi-pass membrane protein</topology>
    </subcellularLocation>
</comment>
<feature type="transmembrane region" description="Helical" evidence="8">
    <location>
        <begin position="53"/>
        <end position="76"/>
    </location>
</feature>
<comment type="caution">
    <text evidence="10">The sequence shown here is derived from an EMBL/GenBank/DDBJ whole genome shotgun (WGS) entry which is preliminary data.</text>
</comment>
<dbReference type="GO" id="GO:0043190">
    <property type="term" value="C:ATP-binding cassette (ABC) transporter complex"/>
    <property type="evidence" value="ECO:0007669"/>
    <property type="project" value="InterPro"/>
</dbReference>
<evidence type="ECO:0000256" key="1">
    <source>
        <dbReference type="ARBA" id="ARBA00004429"/>
    </source>
</evidence>